<dbReference type="Pfam" id="PF05145">
    <property type="entry name" value="AbrB"/>
    <property type="match status" value="1"/>
</dbReference>
<accession>A0A6A8DBK1</accession>
<comment type="caution">
    <text evidence="2">The sequence shown here is derived from an EMBL/GenBank/DDBJ whole genome shotgun (WGS) entry which is preliminary data.</text>
</comment>
<dbReference type="NCBIfam" id="TIGR03082">
    <property type="entry name" value="Gneg_AbrB_dup"/>
    <property type="match status" value="2"/>
</dbReference>
<evidence type="ECO:0000313" key="2">
    <source>
        <dbReference type="EMBL" id="MRH41141.1"/>
    </source>
</evidence>
<dbReference type="Proteomes" id="UP000799092">
    <property type="component" value="Unassembled WGS sequence"/>
</dbReference>
<dbReference type="EMBL" id="WJNG01000001">
    <property type="protein sequence ID" value="MRH41141.1"/>
    <property type="molecule type" value="Genomic_DNA"/>
</dbReference>
<dbReference type="PANTHER" id="PTHR38457:SF1">
    <property type="entry name" value="REGULATOR ABRB-RELATED"/>
    <property type="match status" value="1"/>
</dbReference>
<evidence type="ECO:0000256" key="1">
    <source>
        <dbReference type="SAM" id="Phobius"/>
    </source>
</evidence>
<keyword evidence="1" id="KW-0812">Transmembrane</keyword>
<dbReference type="GO" id="GO:0016020">
    <property type="term" value="C:membrane"/>
    <property type="evidence" value="ECO:0007669"/>
    <property type="project" value="InterPro"/>
</dbReference>
<reference evidence="2" key="1">
    <citation type="submission" date="2019-11" db="EMBL/GenBank/DDBJ databases">
        <authorList>
            <person name="Li J."/>
        </authorList>
    </citation>
    <scope>NUCLEOTIDE SEQUENCE</scope>
    <source>
        <strain evidence="2">B6B</strain>
    </source>
</reference>
<sequence>MQLNHIKSFGTTYAVGFAGGLLCLWLHIPIPWILGPLLAIFMCKTFLPFKGESSTALRNFSFTITGIQIGGTFTAATIDLVLPYLLPYSLLTIFLITISLVNAYLLTKWIPIDVPTSLLGSVPGGLSAIIALSGSFKANTALVTIFHTIRLMTVLFVIPLLATQLFTPTSGSENVELLNGLDASQGPLWTIIILVAVYGLALLLQERIPAALVIIPMVIVAIFQITNYPLYHLPDFFYIFAQLTIGIYLGFSVSIKDLRKAGKYCGYYFGLTVILIAISFGLGYLFSLITPIDLVTAILSLAPGGLIEMALTAESVGGDPSIVGSLQMIRMLLIVLVLPFCLKVFLPKI</sequence>
<dbReference type="GO" id="GO:0010468">
    <property type="term" value="P:regulation of gene expression"/>
    <property type="evidence" value="ECO:0007669"/>
    <property type="project" value="InterPro"/>
</dbReference>
<feature type="transmembrane region" description="Helical" evidence="1">
    <location>
        <begin position="211"/>
        <end position="230"/>
    </location>
</feature>
<keyword evidence="1" id="KW-1133">Transmembrane helix</keyword>
<dbReference type="RefSeq" id="WP_153734809.1">
    <property type="nucleotide sequence ID" value="NZ_WJNG01000001.1"/>
</dbReference>
<keyword evidence="3" id="KW-1185">Reference proteome</keyword>
<name>A0A6A8DBK1_9BACI</name>
<keyword evidence="1" id="KW-0472">Membrane</keyword>
<protein>
    <submittedName>
        <fullName evidence="2">AbrB family transcriptional regulator</fullName>
    </submittedName>
</protein>
<gene>
    <name evidence="2" type="ORF">GH741_00445</name>
</gene>
<dbReference type="AlphaFoldDB" id="A0A6A8DBK1"/>
<feature type="transmembrane region" description="Helical" evidence="1">
    <location>
        <begin position="118"/>
        <end position="136"/>
    </location>
</feature>
<feature type="transmembrane region" description="Helical" evidence="1">
    <location>
        <begin position="85"/>
        <end position="106"/>
    </location>
</feature>
<feature type="transmembrane region" description="Helical" evidence="1">
    <location>
        <begin position="328"/>
        <end position="346"/>
    </location>
</feature>
<feature type="transmembrane region" description="Helical" evidence="1">
    <location>
        <begin position="236"/>
        <end position="255"/>
    </location>
</feature>
<dbReference type="PIRSF" id="PIRSF038991">
    <property type="entry name" value="Protein_AbrB"/>
    <property type="match status" value="1"/>
</dbReference>
<dbReference type="PANTHER" id="PTHR38457">
    <property type="entry name" value="REGULATOR ABRB-RELATED"/>
    <property type="match status" value="1"/>
</dbReference>
<proteinExistence type="predicted"/>
<feature type="transmembrane region" description="Helical" evidence="1">
    <location>
        <begin position="12"/>
        <end position="40"/>
    </location>
</feature>
<dbReference type="OrthoDB" id="5460360at2"/>
<feature type="transmembrane region" description="Helical" evidence="1">
    <location>
        <begin position="60"/>
        <end position="78"/>
    </location>
</feature>
<evidence type="ECO:0000313" key="3">
    <source>
        <dbReference type="Proteomes" id="UP000799092"/>
    </source>
</evidence>
<dbReference type="InterPro" id="IPR017516">
    <property type="entry name" value="AbrB_dup"/>
</dbReference>
<dbReference type="InterPro" id="IPR007820">
    <property type="entry name" value="AbrB_fam"/>
</dbReference>
<organism evidence="2 3">
    <name type="scientific">Aquibacillus halophilus</name>
    <dbReference type="NCBI Taxonomy" id="930132"/>
    <lineage>
        <taxon>Bacteria</taxon>
        <taxon>Bacillati</taxon>
        <taxon>Bacillota</taxon>
        <taxon>Bacilli</taxon>
        <taxon>Bacillales</taxon>
        <taxon>Bacillaceae</taxon>
        <taxon>Aquibacillus</taxon>
    </lineage>
</organism>
<feature type="transmembrane region" description="Helical" evidence="1">
    <location>
        <begin position="148"/>
        <end position="166"/>
    </location>
</feature>
<feature type="transmembrane region" description="Helical" evidence="1">
    <location>
        <begin position="186"/>
        <end position="204"/>
    </location>
</feature>
<feature type="transmembrane region" description="Helical" evidence="1">
    <location>
        <begin position="267"/>
        <end position="286"/>
    </location>
</feature>